<dbReference type="SUPFAM" id="SSF50199">
    <property type="entry name" value="Staphylococcal nuclease"/>
    <property type="match status" value="1"/>
</dbReference>
<dbReference type="PROSITE" id="PS50830">
    <property type="entry name" value="TNASE_3"/>
    <property type="match status" value="1"/>
</dbReference>
<accession>A0A381YGE0</accession>
<proteinExistence type="predicted"/>
<evidence type="ECO:0000259" key="1">
    <source>
        <dbReference type="PROSITE" id="PS50830"/>
    </source>
</evidence>
<evidence type="ECO:0000313" key="2">
    <source>
        <dbReference type="EMBL" id="SVA75672.1"/>
    </source>
</evidence>
<feature type="domain" description="TNase-like" evidence="1">
    <location>
        <begin position="47"/>
        <end position="177"/>
    </location>
</feature>
<organism evidence="2">
    <name type="scientific">marine metagenome</name>
    <dbReference type="NCBI Taxonomy" id="408172"/>
    <lineage>
        <taxon>unclassified sequences</taxon>
        <taxon>metagenomes</taxon>
        <taxon>ecological metagenomes</taxon>
    </lineage>
</organism>
<dbReference type="AlphaFoldDB" id="A0A381YGE0"/>
<dbReference type="InterPro" id="IPR016071">
    <property type="entry name" value="Staphylococal_nuclease_OB-fold"/>
</dbReference>
<gene>
    <name evidence="2" type="ORF">METZ01_LOCUS128526</name>
</gene>
<name>A0A381YGE0_9ZZZZ</name>
<dbReference type="Gene3D" id="2.40.50.90">
    <property type="match status" value="1"/>
</dbReference>
<sequence length="301" mass="35199">MRLNYFLAVQGFCLSLIFSAQQTFALEGQVLPKKWEKISLQKMKAEVIDGDTFDADLNRNGKFSNPEERIRLLYVDTPELSKSHKGKDPKFGLPAKGFLSSVLRKKAAVLWIDPSNRTGNYGRLLAVLEVKGHNINLALIKQGHSYFDTRYSWPEDFKIYAKAEVYAFEKHLGIWSYRKSRKRYLLRMRKEGKTVYSRKNPYFVSKIQEAQSINLSKFNGRFVRVRGKIKNIKTLGKGAKLIYLYHQRMKKGLPVISFENQRNWLGLNKIRKGDFLQIEGFATLYKQKQWQIRLHRARILN</sequence>
<reference evidence="2" key="1">
    <citation type="submission" date="2018-05" db="EMBL/GenBank/DDBJ databases">
        <authorList>
            <person name="Lanie J.A."/>
            <person name="Ng W.-L."/>
            <person name="Kazmierczak K.M."/>
            <person name="Andrzejewski T.M."/>
            <person name="Davidsen T.M."/>
            <person name="Wayne K.J."/>
            <person name="Tettelin H."/>
            <person name="Glass J.I."/>
            <person name="Rusch D."/>
            <person name="Podicherti R."/>
            <person name="Tsui H.-C.T."/>
            <person name="Winkler M.E."/>
        </authorList>
    </citation>
    <scope>NUCLEOTIDE SEQUENCE</scope>
</reference>
<protein>
    <recommendedName>
        <fullName evidence="1">TNase-like domain-containing protein</fullName>
    </recommendedName>
</protein>
<dbReference type="Pfam" id="PF00565">
    <property type="entry name" value="SNase"/>
    <property type="match status" value="1"/>
</dbReference>
<dbReference type="InterPro" id="IPR035437">
    <property type="entry name" value="SNase_OB-fold_sf"/>
</dbReference>
<dbReference type="SMART" id="SM00318">
    <property type="entry name" value="SNc"/>
    <property type="match status" value="1"/>
</dbReference>
<dbReference type="EMBL" id="UINC01018095">
    <property type="protein sequence ID" value="SVA75672.1"/>
    <property type="molecule type" value="Genomic_DNA"/>
</dbReference>